<evidence type="ECO:0000259" key="2">
    <source>
        <dbReference type="PROSITE" id="PS50113"/>
    </source>
</evidence>
<dbReference type="InterPro" id="IPR003018">
    <property type="entry name" value="GAF"/>
</dbReference>
<name>A0A7C4L2U4_9CHLR</name>
<dbReference type="InterPro" id="IPR052020">
    <property type="entry name" value="Cyclic_di-GMP/3'3'-cGAMP_PDE"/>
</dbReference>
<dbReference type="EMBL" id="DSXR01000105">
    <property type="protein sequence ID" value="HGS88055.1"/>
    <property type="molecule type" value="Genomic_DNA"/>
</dbReference>
<dbReference type="InterPro" id="IPR000014">
    <property type="entry name" value="PAS"/>
</dbReference>
<gene>
    <name evidence="4" type="ORF">ENT17_10605</name>
</gene>
<dbReference type="SMART" id="SM00091">
    <property type="entry name" value="PAS"/>
    <property type="match status" value="1"/>
</dbReference>
<dbReference type="InterPro" id="IPR001320">
    <property type="entry name" value="Iontro_rcpt_C"/>
</dbReference>
<dbReference type="GO" id="GO:0016020">
    <property type="term" value="C:membrane"/>
    <property type="evidence" value="ECO:0007669"/>
    <property type="project" value="InterPro"/>
</dbReference>
<dbReference type="Gene3D" id="3.30.450.40">
    <property type="match status" value="1"/>
</dbReference>
<dbReference type="InterPro" id="IPR029016">
    <property type="entry name" value="GAF-like_dom_sf"/>
</dbReference>
<dbReference type="InterPro" id="IPR035965">
    <property type="entry name" value="PAS-like_dom_sf"/>
</dbReference>
<proteinExistence type="predicted"/>
<dbReference type="Pfam" id="PF00497">
    <property type="entry name" value="SBP_bac_3"/>
    <property type="match status" value="1"/>
</dbReference>
<dbReference type="SMART" id="SM00065">
    <property type="entry name" value="GAF"/>
    <property type="match status" value="1"/>
</dbReference>
<dbReference type="Pfam" id="PF13185">
    <property type="entry name" value="GAF_2"/>
    <property type="match status" value="1"/>
</dbReference>
<dbReference type="AlphaFoldDB" id="A0A7C4L2U4"/>
<dbReference type="SUPFAM" id="SSF55785">
    <property type="entry name" value="PYP-like sensor domain (PAS domain)"/>
    <property type="match status" value="1"/>
</dbReference>
<dbReference type="PANTHER" id="PTHR45228:SF1">
    <property type="entry name" value="CYCLIC DI-GMP PHOSPHODIESTERASE TM_0186"/>
    <property type="match status" value="1"/>
</dbReference>
<dbReference type="InterPro" id="IPR013655">
    <property type="entry name" value="PAS_fold_3"/>
</dbReference>
<dbReference type="CDD" id="cd00130">
    <property type="entry name" value="PAS"/>
    <property type="match status" value="1"/>
</dbReference>
<dbReference type="SMART" id="SM00471">
    <property type="entry name" value="HDc"/>
    <property type="match status" value="1"/>
</dbReference>
<dbReference type="PANTHER" id="PTHR45228">
    <property type="entry name" value="CYCLIC DI-GMP PHOSPHODIESTERASE TM_0186-RELATED"/>
    <property type="match status" value="1"/>
</dbReference>
<evidence type="ECO:0000313" key="4">
    <source>
        <dbReference type="EMBL" id="HGS88055.1"/>
    </source>
</evidence>
<feature type="domain" description="HD-GYP" evidence="3">
    <location>
        <begin position="616"/>
        <end position="808"/>
    </location>
</feature>
<dbReference type="PROSITE" id="PS50113">
    <property type="entry name" value="PAC"/>
    <property type="match status" value="1"/>
</dbReference>
<feature type="domain" description="PAC" evidence="2">
    <location>
        <begin position="392"/>
        <end position="442"/>
    </location>
</feature>
<protein>
    <submittedName>
        <fullName evidence="4">Transporter substrate-binding domain-containing protein</fullName>
    </submittedName>
</protein>
<dbReference type="Gene3D" id="3.40.190.10">
    <property type="entry name" value="Periplasmic binding protein-like II"/>
    <property type="match status" value="2"/>
</dbReference>
<dbReference type="NCBIfam" id="TIGR00277">
    <property type="entry name" value="HDIG"/>
    <property type="match status" value="1"/>
</dbReference>
<dbReference type="SMART" id="SM00079">
    <property type="entry name" value="PBPe"/>
    <property type="match status" value="1"/>
</dbReference>
<dbReference type="PROSITE" id="PS50112">
    <property type="entry name" value="PAS"/>
    <property type="match status" value="1"/>
</dbReference>
<dbReference type="Pfam" id="PF13487">
    <property type="entry name" value="HD_5"/>
    <property type="match status" value="1"/>
</dbReference>
<dbReference type="SUPFAM" id="SSF109604">
    <property type="entry name" value="HD-domain/PDEase-like"/>
    <property type="match status" value="1"/>
</dbReference>
<dbReference type="SMART" id="SM00062">
    <property type="entry name" value="PBPb"/>
    <property type="match status" value="1"/>
</dbReference>
<dbReference type="GO" id="GO:0015276">
    <property type="term" value="F:ligand-gated monoatomic ion channel activity"/>
    <property type="evidence" value="ECO:0007669"/>
    <property type="project" value="InterPro"/>
</dbReference>
<dbReference type="NCBIfam" id="TIGR00229">
    <property type="entry name" value="sensory_box"/>
    <property type="match status" value="1"/>
</dbReference>
<reference evidence="4" key="1">
    <citation type="journal article" date="2020" name="mSystems">
        <title>Genome- and Community-Level Interaction Insights into Carbon Utilization and Element Cycling Functions of Hydrothermarchaeota in Hydrothermal Sediment.</title>
        <authorList>
            <person name="Zhou Z."/>
            <person name="Liu Y."/>
            <person name="Xu W."/>
            <person name="Pan J."/>
            <person name="Luo Z.H."/>
            <person name="Li M."/>
        </authorList>
    </citation>
    <scope>NUCLEOTIDE SEQUENCE [LARGE SCALE GENOMIC DNA]</scope>
    <source>
        <strain evidence="4">SpSt-556</strain>
    </source>
</reference>
<comment type="caution">
    <text evidence="4">The sequence shown here is derived from an EMBL/GenBank/DDBJ whole genome shotgun (WGS) entry which is preliminary data.</text>
</comment>
<organism evidence="4">
    <name type="scientific">Bellilinea caldifistulae</name>
    <dbReference type="NCBI Taxonomy" id="360411"/>
    <lineage>
        <taxon>Bacteria</taxon>
        <taxon>Bacillati</taxon>
        <taxon>Chloroflexota</taxon>
        <taxon>Anaerolineae</taxon>
        <taxon>Anaerolineales</taxon>
        <taxon>Anaerolineaceae</taxon>
        <taxon>Bellilinea</taxon>
    </lineage>
</organism>
<dbReference type="SUPFAM" id="SSF53850">
    <property type="entry name" value="Periplasmic binding protein-like II"/>
    <property type="match status" value="1"/>
</dbReference>
<evidence type="ECO:0000259" key="1">
    <source>
        <dbReference type="PROSITE" id="PS50112"/>
    </source>
</evidence>
<dbReference type="CDD" id="cd13704">
    <property type="entry name" value="PBP2_HisK"/>
    <property type="match status" value="1"/>
</dbReference>
<dbReference type="Gene3D" id="1.10.3210.10">
    <property type="entry name" value="Hypothetical protein af1432"/>
    <property type="match status" value="1"/>
</dbReference>
<sequence length="808" mass="90585">MVRPIARLLGFWLFILGGLFWIGFSQTGWHVASASAQQATPQYLLSVREAEPRRVLRVGGDQSYPPYEYLNNGIPTGFNVDLIRSVAAEMGYEVEITLGPWSEVRQGLLDGKYDLLMGMVPTSEREKDYDFSIPYTYITFDLFVPTNSSVRSLKDLEDGAIVVQAGGLMQEYLRGEGFRGEVILVQDIVNALRLVNEEAYPAALLNRMQGQFLISELGLRNVRRVGTDVQSRKYSIAVKDGNKELLARLNEGLYLVSSSGKLSEIQEEWFGVYETPSAGAYRPLLIGLGVVGGMLLISAGLSWSLSQQVEKRTRELKQSEEKYRLLVENASEGVVVSCGDELVFANRAAAAITGYPLEELIGIKIAQLVHPDDLLMVMDRYQRRLRGEDVPAYYAFRLINRERQVRWIQVHAVVIEWDGKPATLDMFVDISEQRRAEEQIQQQLRHMAALRAVDMAITASLDLTTTLRVVLEQATVQLGADAASILLLESESQELTYAAGQGFRRGLDYGLRIRLGEGFAGQAALKRRTVRVANLNGGGDYLWTPERIREEGFVSYLALPLISKDQVKGVLEIFHRMAWDVDPAWMNFVEALADQAAIAIDNAQLLKNLKTANQDLILAYDDTITGWARALEMRDGNTEGHSQRVAELAVELAAAMGLRGETLTHIRRGAILHDIGKMAIPDSILKKSSGLTDEEWQVMKMHPVYSYNLLSQIEFLRPALDIPYAHHERWDGSGYPRGLRGEEIPLAARIFAVVDVWDALTDDRMYRPAWKAEEALDYIRSLSGSQFDPRVVEAFCALMEERLRLSGD</sequence>
<dbReference type="PROSITE" id="PS51832">
    <property type="entry name" value="HD_GYP"/>
    <property type="match status" value="1"/>
</dbReference>
<dbReference type="SUPFAM" id="SSF55781">
    <property type="entry name" value="GAF domain-like"/>
    <property type="match status" value="1"/>
</dbReference>
<dbReference type="InterPro" id="IPR003607">
    <property type="entry name" value="HD/PDEase_dom"/>
</dbReference>
<dbReference type="InterPro" id="IPR000700">
    <property type="entry name" value="PAS-assoc_C"/>
</dbReference>
<evidence type="ECO:0000259" key="3">
    <source>
        <dbReference type="PROSITE" id="PS51832"/>
    </source>
</evidence>
<dbReference type="CDD" id="cd00077">
    <property type="entry name" value="HDc"/>
    <property type="match status" value="1"/>
</dbReference>
<dbReference type="Gene3D" id="3.30.450.20">
    <property type="entry name" value="PAS domain"/>
    <property type="match status" value="1"/>
</dbReference>
<accession>A0A7C4L2U4</accession>
<dbReference type="Pfam" id="PF08447">
    <property type="entry name" value="PAS_3"/>
    <property type="match status" value="1"/>
</dbReference>
<feature type="domain" description="PAS" evidence="1">
    <location>
        <begin position="319"/>
        <end position="388"/>
    </location>
</feature>
<dbReference type="InterPro" id="IPR006675">
    <property type="entry name" value="HDIG_dom"/>
</dbReference>
<dbReference type="InterPro" id="IPR037522">
    <property type="entry name" value="HD_GYP_dom"/>
</dbReference>
<dbReference type="InterPro" id="IPR001638">
    <property type="entry name" value="Solute-binding_3/MltF_N"/>
</dbReference>